<protein>
    <submittedName>
        <fullName evidence="1">Acyl-CoA thioester hydrolase, YbgC/YbaW family</fullName>
    </submittedName>
</protein>
<reference evidence="1 2" key="1">
    <citation type="journal article" date="2014" name="Int. J. Syst. Evol. Microbiol.">
        <title>Leptospira mayottensis sp. nov., a pathogenic species of the genus Leptospira isolated from humans.</title>
        <authorList>
            <person name="Bourhy P."/>
            <person name="Collet L."/>
            <person name="Brisse S."/>
            <person name="Picardeau M."/>
        </authorList>
    </citation>
    <scope>NUCLEOTIDE SEQUENCE [LARGE SCALE GENOMIC DNA]</scope>
    <source>
        <strain evidence="1 2">200901122</strain>
    </source>
</reference>
<accession>A0AA87MT24</accession>
<dbReference type="InterPro" id="IPR050563">
    <property type="entry name" value="4-hydroxybenzoyl-CoA_TE"/>
</dbReference>
<evidence type="ECO:0000313" key="2">
    <source>
        <dbReference type="Proteomes" id="UP000001343"/>
    </source>
</evidence>
<evidence type="ECO:0000313" key="1">
    <source>
        <dbReference type="EMBL" id="EKS01919.1"/>
    </source>
</evidence>
<dbReference type="InterPro" id="IPR029069">
    <property type="entry name" value="HotDog_dom_sf"/>
</dbReference>
<gene>
    <name evidence="1" type="ORF">LEP1GSC125_3422</name>
</gene>
<dbReference type="PANTHER" id="PTHR31793">
    <property type="entry name" value="4-HYDROXYBENZOYL-COA THIOESTERASE FAMILY MEMBER"/>
    <property type="match status" value="1"/>
</dbReference>
<dbReference type="RefSeq" id="WP_002748987.1">
    <property type="nucleotide sequence ID" value="NZ_AKWM02000005.1"/>
</dbReference>
<name>A0AA87MT24_9LEPT</name>
<dbReference type="AlphaFoldDB" id="A0AA87MT24"/>
<sequence>MIFTPIQTRWMDMDPFAHVSNSVFVSYLEIGRVDYCKRRFNVKDVFDVPFILARIEIDLKKSIEIHHTVEVQTCVTRIGNSSWDFQSKIVETNTGYIFAIAKTVQVAFDHTTKSSIPIPHNVRVVLEEDLKEFQRQCKEG</sequence>
<dbReference type="GO" id="GO:0047617">
    <property type="term" value="F:fatty acyl-CoA hydrolase activity"/>
    <property type="evidence" value="ECO:0007669"/>
    <property type="project" value="TreeGrafter"/>
</dbReference>
<organism evidence="1 2">
    <name type="scientific">Leptospira mayottensis 200901122</name>
    <dbReference type="NCBI Taxonomy" id="1193010"/>
    <lineage>
        <taxon>Bacteria</taxon>
        <taxon>Pseudomonadati</taxon>
        <taxon>Spirochaetota</taxon>
        <taxon>Spirochaetia</taxon>
        <taxon>Leptospirales</taxon>
        <taxon>Leptospiraceae</taxon>
        <taxon>Leptospira</taxon>
    </lineage>
</organism>
<comment type="caution">
    <text evidence="1">The sequence shown here is derived from an EMBL/GenBank/DDBJ whole genome shotgun (WGS) entry which is preliminary data.</text>
</comment>
<dbReference type="Pfam" id="PF13279">
    <property type="entry name" value="4HBT_2"/>
    <property type="match status" value="1"/>
</dbReference>
<dbReference type="Gene3D" id="3.10.129.10">
    <property type="entry name" value="Hotdog Thioesterase"/>
    <property type="match status" value="1"/>
</dbReference>
<dbReference type="PANTHER" id="PTHR31793:SF24">
    <property type="entry name" value="LONG-CHAIN ACYL-COA THIOESTERASE FADM"/>
    <property type="match status" value="1"/>
</dbReference>
<keyword evidence="1" id="KW-0378">Hydrolase</keyword>
<dbReference type="SUPFAM" id="SSF54637">
    <property type="entry name" value="Thioesterase/thiol ester dehydrase-isomerase"/>
    <property type="match status" value="1"/>
</dbReference>
<proteinExistence type="predicted"/>
<dbReference type="CDD" id="cd00586">
    <property type="entry name" value="4HBT"/>
    <property type="match status" value="1"/>
</dbReference>
<dbReference type="Proteomes" id="UP000001343">
    <property type="component" value="Unassembled WGS sequence"/>
</dbReference>
<dbReference type="EMBL" id="AKWM02000005">
    <property type="protein sequence ID" value="EKS01919.1"/>
    <property type="molecule type" value="Genomic_DNA"/>
</dbReference>